<dbReference type="EMBL" id="DF237007">
    <property type="protein sequence ID" value="GAQ80643.1"/>
    <property type="molecule type" value="Genomic_DNA"/>
</dbReference>
<proteinExistence type="predicted"/>
<organism evidence="2 3">
    <name type="scientific">Klebsormidium nitens</name>
    <name type="common">Green alga</name>
    <name type="synonym">Ulothrix nitens</name>
    <dbReference type="NCBI Taxonomy" id="105231"/>
    <lineage>
        <taxon>Eukaryota</taxon>
        <taxon>Viridiplantae</taxon>
        <taxon>Streptophyta</taxon>
        <taxon>Klebsormidiophyceae</taxon>
        <taxon>Klebsormidiales</taxon>
        <taxon>Klebsormidiaceae</taxon>
        <taxon>Klebsormidium</taxon>
    </lineage>
</organism>
<dbReference type="Proteomes" id="UP000054558">
    <property type="component" value="Unassembled WGS sequence"/>
</dbReference>
<evidence type="ECO:0000256" key="1">
    <source>
        <dbReference type="SAM" id="MobiDB-lite"/>
    </source>
</evidence>
<reference evidence="2 3" key="1">
    <citation type="journal article" date="2014" name="Nat. Commun.">
        <title>Klebsormidium flaccidum genome reveals primary factors for plant terrestrial adaptation.</title>
        <authorList>
            <person name="Hori K."/>
            <person name="Maruyama F."/>
            <person name="Fujisawa T."/>
            <person name="Togashi T."/>
            <person name="Yamamoto N."/>
            <person name="Seo M."/>
            <person name="Sato S."/>
            <person name="Yamada T."/>
            <person name="Mori H."/>
            <person name="Tajima N."/>
            <person name="Moriyama T."/>
            <person name="Ikeuchi M."/>
            <person name="Watanabe M."/>
            <person name="Wada H."/>
            <person name="Kobayashi K."/>
            <person name="Saito M."/>
            <person name="Masuda T."/>
            <person name="Sasaki-Sekimoto Y."/>
            <person name="Mashiguchi K."/>
            <person name="Awai K."/>
            <person name="Shimojima M."/>
            <person name="Masuda S."/>
            <person name="Iwai M."/>
            <person name="Nobusawa T."/>
            <person name="Narise T."/>
            <person name="Kondo S."/>
            <person name="Saito H."/>
            <person name="Sato R."/>
            <person name="Murakawa M."/>
            <person name="Ihara Y."/>
            <person name="Oshima-Yamada Y."/>
            <person name="Ohtaka K."/>
            <person name="Satoh M."/>
            <person name="Sonobe K."/>
            <person name="Ishii M."/>
            <person name="Ohtani R."/>
            <person name="Kanamori-Sato M."/>
            <person name="Honoki R."/>
            <person name="Miyazaki D."/>
            <person name="Mochizuki H."/>
            <person name="Umetsu J."/>
            <person name="Higashi K."/>
            <person name="Shibata D."/>
            <person name="Kamiya Y."/>
            <person name="Sato N."/>
            <person name="Nakamura Y."/>
            <person name="Tabata S."/>
            <person name="Ida S."/>
            <person name="Kurokawa K."/>
            <person name="Ohta H."/>
        </authorList>
    </citation>
    <scope>NUCLEOTIDE SEQUENCE [LARGE SCALE GENOMIC DNA]</scope>
    <source>
        <strain evidence="2 3">NIES-2285</strain>
    </source>
</reference>
<feature type="region of interest" description="Disordered" evidence="1">
    <location>
        <begin position="20"/>
        <end position="45"/>
    </location>
</feature>
<feature type="region of interest" description="Disordered" evidence="1">
    <location>
        <begin position="83"/>
        <end position="128"/>
    </location>
</feature>
<dbReference type="AlphaFoldDB" id="A0A1Y1HRC5"/>
<gene>
    <name evidence="2" type="ORF">KFL_000580380</name>
</gene>
<name>A0A1Y1HRC5_KLENI</name>
<evidence type="ECO:0000313" key="3">
    <source>
        <dbReference type="Proteomes" id="UP000054558"/>
    </source>
</evidence>
<protein>
    <submittedName>
        <fullName evidence="2">Uncharacterized protein</fullName>
    </submittedName>
</protein>
<keyword evidence="3" id="KW-1185">Reference proteome</keyword>
<accession>A0A1Y1HRC5</accession>
<sequence length="318" mass="35151">MSPLKASPLRSRFGRSASLPSTILFSDSPPPKEERLKPSPSADWEEAARDQLEIQALASSMLQAAATGCFYITPTPVIFKSPLLSDGQSPPSPDSPLPPYWNRGVNAYADGPDRRGGASPSAQVPKDELVPGGQYGVTWWDSRNAEALVRGRVEKFLCLDPLALANQLRELSSTEPTFIEGGPHHLTNIVDVFWTMACNAGARGTVLPPPEGGGYCGMCFDEMGRNSCYNPFHTRGVPDWWQELQEYWDEVLEKAREDGRNVDCMFFCGKMGCLNPIACTFRHDEQARRKICQETGKIRRRATFGSTWMGELGLPGMF</sequence>
<feature type="compositionally biased region" description="Pro residues" evidence="1">
    <location>
        <begin position="90"/>
        <end position="99"/>
    </location>
</feature>
<evidence type="ECO:0000313" key="2">
    <source>
        <dbReference type="EMBL" id="GAQ80643.1"/>
    </source>
</evidence>